<evidence type="ECO:0000256" key="1">
    <source>
        <dbReference type="ARBA" id="ARBA00023015"/>
    </source>
</evidence>
<dbReference type="RefSeq" id="WP_093155334.1">
    <property type="nucleotide sequence ID" value="NZ_FNEK01000019.1"/>
</dbReference>
<keyword evidence="2" id="KW-0238">DNA-binding</keyword>
<dbReference type="STRING" id="571298.SAMN04488026_101937"/>
<evidence type="ECO:0000313" key="6">
    <source>
        <dbReference type="Proteomes" id="UP000199382"/>
    </source>
</evidence>
<keyword evidence="1" id="KW-0805">Transcription regulation</keyword>
<evidence type="ECO:0000259" key="4">
    <source>
        <dbReference type="PROSITE" id="PS01124"/>
    </source>
</evidence>
<dbReference type="Gene3D" id="1.10.10.60">
    <property type="entry name" value="Homeodomain-like"/>
    <property type="match status" value="1"/>
</dbReference>
<evidence type="ECO:0000313" key="5">
    <source>
        <dbReference type="EMBL" id="SDJ54054.1"/>
    </source>
</evidence>
<dbReference type="Pfam" id="PF12833">
    <property type="entry name" value="HTH_18"/>
    <property type="match status" value="1"/>
</dbReference>
<sequence>MHTPLQNTRAWMPVIRASDELFSPRVVERALKSVDLSRRIIEGPPIFIPYALVAAFAENVARQTGERHFGPLVTARYGYEGLDLYGKYVLGAPRLDMALVRGIRAFRFLQTGSHAALQDAGEFVVLQFESGINSVVGAGHVDEGVVVLLVDLVRHFAGSHWQPEWIEIPSAFSNDPTLETIFGVPIRWGAALPGIAIRKDSLQTPNLNPAEATSATLYGDLKAMIQTRPPKTMAALVQDVMVLLAAKGEVSEDAVASWLGLGTRTLQRRLASEGSSFREVLASFQVERASALLLETDHSVREIASALGYREVKSFRRAFRKWTGKTPTEFAAMGPIALLA</sequence>
<dbReference type="PANTHER" id="PTHR47894:SF1">
    <property type="entry name" value="HTH-TYPE TRANSCRIPTIONAL REGULATOR VQSM"/>
    <property type="match status" value="1"/>
</dbReference>
<dbReference type="PANTHER" id="PTHR47894">
    <property type="entry name" value="HTH-TYPE TRANSCRIPTIONAL REGULATOR GADX"/>
    <property type="match status" value="1"/>
</dbReference>
<gene>
    <name evidence="5" type="ORF">SAMN04488026_101937</name>
</gene>
<evidence type="ECO:0000256" key="3">
    <source>
        <dbReference type="ARBA" id="ARBA00023163"/>
    </source>
</evidence>
<dbReference type="Proteomes" id="UP000199382">
    <property type="component" value="Unassembled WGS sequence"/>
</dbReference>
<dbReference type="PROSITE" id="PS01124">
    <property type="entry name" value="HTH_ARAC_FAMILY_2"/>
    <property type="match status" value="1"/>
</dbReference>
<dbReference type="GO" id="GO:0000976">
    <property type="term" value="F:transcription cis-regulatory region binding"/>
    <property type="evidence" value="ECO:0007669"/>
    <property type="project" value="TreeGrafter"/>
</dbReference>
<organism evidence="5 6">
    <name type="scientific">Aliiruegeria lutimaris</name>
    <dbReference type="NCBI Taxonomy" id="571298"/>
    <lineage>
        <taxon>Bacteria</taxon>
        <taxon>Pseudomonadati</taxon>
        <taxon>Pseudomonadota</taxon>
        <taxon>Alphaproteobacteria</taxon>
        <taxon>Rhodobacterales</taxon>
        <taxon>Roseobacteraceae</taxon>
        <taxon>Aliiruegeria</taxon>
    </lineage>
</organism>
<dbReference type="InterPro" id="IPR018062">
    <property type="entry name" value="HTH_AraC-typ_CS"/>
</dbReference>
<dbReference type="InterPro" id="IPR032687">
    <property type="entry name" value="AraC-type_N"/>
</dbReference>
<dbReference type="EMBL" id="FNEK01000019">
    <property type="protein sequence ID" value="SDJ54054.1"/>
    <property type="molecule type" value="Genomic_DNA"/>
</dbReference>
<dbReference type="InterPro" id="IPR009057">
    <property type="entry name" value="Homeodomain-like_sf"/>
</dbReference>
<reference evidence="5 6" key="1">
    <citation type="submission" date="2016-10" db="EMBL/GenBank/DDBJ databases">
        <authorList>
            <person name="de Groot N.N."/>
        </authorList>
    </citation>
    <scope>NUCLEOTIDE SEQUENCE [LARGE SCALE GENOMIC DNA]</scope>
    <source>
        <strain evidence="5 6">DSM 25294</strain>
    </source>
</reference>
<dbReference type="GO" id="GO:0003700">
    <property type="term" value="F:DNA-binding transcription factor activity"/>
    <property type="evidence" value="ECO:0007669"/>
    <property type="project" value="InterPro"/>
</dbReference>
<dbReference type="OrthoDB" id="9805730at2"/>
<proteinExistence type="predicted"/>
<name>A0A1G8UKA6_9RHOB</name>
<evidence type="ECO:0000256" key="2">
    <source>
        <dbReference type="ARBA" id="ARBA00023125"/>
    </source>
</evidence>
<accession>A0A1G8UKA6</accession>
<dbReference type="AlphaFoldDB" id="A0A1G8UKA6"/>
<dbReference type="InterPro" id="IPR018060">
    <property type="entry name" value="HTH_AraC"/>
</dbReference>
<keyword evidence="3" id="KW-0804">Transcription</keyword>
<protein>
    <submittedName>
        <fullName evidence="5">Helix-turn-helix domain-containing protein</fullName>
    </submittedName>
</protein>
<dbReference type="GO" id="GO:0005829">
    <property type="term" value="C:cytosol"/>
    <property type="evidence" value="ECO:0007669"/>
    <property type="project" value="TreeGrafter"/>
</dbReference>
<keyword evidence="6" id="KW-1185">Reference proteome</keyword>
<dbReference type="SMART" id="SM00342">
    <property type="entry name" value="HTH_ARAC"/>
    <property type="match status" value="1"/>
</dbReference>
<dbReference type="PROSITE" id="PS00041">
    <property type="entry name" value="HTH_ARAC_FAMILY_1"/>
    <property type="match status" value="1"/>
</dbReference>
<dbReference type="SUPFAM" id="SSF46689">
    <property type="entry name" value="Homeodomain-like"/>
    <property type="match status" value="1"/>
</dbReference>
<dbReference type="Pfam" id="PF12625">
    <property type="entry name" value="Arabinose_bd"/>
    <property type="match status" value="1"/>
</dbReference>
<feature type="domain" description="HTH araC/xylS-type" evidence="4">
    <location>
        <begin position="234"/>
        <end position="333"/>
    </location>
</feature>